<evidence type="ECO:0000313" key="3">
    <source>
        <dbReference type="Proteomes" id="UP001168528"/>
    </source>
</evidence>
<dbReference type="InterPro" id="IPR014914">
    <property type="entry name" value="RES_dom"/>
</dbReference>
<dbReference type="EMBL" id="JAUKPO010000082">
    <property type="protein sequence ID" value="MDO1451714.1"/>
    <property type="molecule type" value="Genomic_DNA"/>
</dbReference>
<sequence length="166" mass="19132">MEVFRITKAKFADQLYASGVEGRWNQRGEEVIYTASSRSLACLENLAHKGGRGGIETFRTMVIYVPDRLAVQHINLRNLQTGWNQITLHKQCQQIGSDWYVAKDTPVLKVPSAVIPDEFNYVLNARHPEFKEIKLIAVLPFAFDKRLWEDIEDLQNQLDSLRKKES</sequence>
<proteinExistence type="predicted"/>
<organism evidence="2 3">
    <name type="scientific">Rhodocytophaga aerolata</name>
    <dbReference type="NCBI Taxonomy" id="455078"/>
    <lineage>
        <taxon>Bacteria</taxon>
        <taxon>Pseudomonadati</taxon>
        <taxon>Bacteroidota</taxon>
        <taxon>Cytophagia</taxon>
        <taxon>Cytophagales</taxon>
        <taxon>Rhodocytophagaceae</taxon>
        <taxon>Rhodocytophaga</taxon>
    </lineage>
</organism>
<evidence type="ECO:0000313" key="2">
    <source>
        <dbReference type="EMBL" id="MDO1451714.1"/>
    </source>
</evidence>
<comment type="caution">
    <text evidence="2">The sequence shown here is derived from an EMBL/GenBank/DDBJ whole genome shotgun (WGS) entry which is preliminary data.</text>
</comment>
<feature type="domain" description="RES" evidence="1">
    <location>
        <begin position="11"/>
        <end position="137"/>
    </location>
</feature>
<accession>A0ABT8RIB6</accession>
<dbReference type="RefSeq" id="WP_302042510.1">
    <property type="nucleotide sequence ID" value="NZ_JAUKPO010000082.1"/>
</dbReference>
<dbReference type="Proteomes" id="UP001168528">
    <property type="component" value="Unassembled WGS sequence"/>
</dbReference>
<dbReference type="SMART" id="SM00953">
    <property type="entry name" value="RES"/>
    <property type="match status" value="1"/>
</dbReference>
<reference evidence="2" key="1">
    <citation type="submission" date="2023-07" db="EMBL/GenBank/DDBJ databases">
        <title>The genome sequence of Rhodocytophaga aerolata KACC 12507.</title>
        <authorList>
            <person name="Zhang X."/>
        </authorList>
    </citation>
    <scope>NUCLEOTIDE SEQUENCE</scope>
    <source>
        <strain evidence="2">KACC 12507</strain>
    </source>
</reference>
<keyword evidence="3" id="KW-1185">Reference proteome</keyword>
<evidence type="ECO:0000259" key="1">
    <source>
        <dbReference type="SMART" id="SM00953"/>
    </source>
</evidence>
<gene>
    <name evidence="2" type="ORF">Q0590_35905</name>
</gene>
<dbReference type="Pfam" id="PF08808">
    <property type="entry name" value="RES"/>
    <property type="match status" value="1"/>
</dbReference>
<name>A0ABT8RIB6_9BACT</name>
<protein>
    <submittedName>
        <fullName evidence="2">RES family NAD+ phosphorylase</fullName>
    </submittedName>
</protein>